<evidence type="ECO:0000256" key="4">
    <source>
        <dbReference type="ARBA" id="ARBA00023027"/>
    </source>
</evidence>
<comment type="similarity">
    <text evidence="6">Belongs to the azoreductase type 1 family.</text>
</comment>
<dbReference type="EMBL" id="FOFT01000016">
    <property type="protein sequence ID" value="SES48546.1"/>
    <property type="molecule type" value="Genomic_DNA"/>
</dbReference>
<organism evidence="8 9">
    <name type="scientific">Lentzea flaviverrucosa</name>
    <dbReference type="NCBI Taxonomy" id="200379"/>
    <lineage>
        <taxon>Bacteria</taxon>
        <taxon>Bacillati</taxon>
        <taxon>Actinomycetota</taxon>
        <taxon>Actinomycetes</taxon>
        <taxon>Pseudonocardiales</taxon>
        <taxon>Pseudonocardiaceae</taxon>
        <taxon>Lentzea</taxon>
    </lineage>
</organism>
<evidence type="ECO:0000313" key="9">
    <source>
        <dbReference type="Proteomes" id="UP000199028"/>
    </source>
</evidence>
<dbReference type="PANTHER" id="PTHR43741:SF4">
    <property type="entry name" value="FMN-DEPENDENT NADH:QUINONE OXIDOREDUCTASE"/>
    <property type="match status" value="1"/>
</dbReference>
<feature type="domain" description="Flavodoxin-like fold" evidence="7">
    <location>
        <begin position="3"/>
        <end position="161"/>
    </location>
</feature>
<comment type="caution">
    <text evidence="6">Lacks conserved residue(s) required for the propagation of feature annotation.</text>
</comment>
<keyword evidence="1 6" id="KW-0285">Flavoprotein</keyword>
<dbReference type="GO" id="GO:0016655">
    <property type="term" value="F:oxidoreductase activity, acting on NAD(P)H, quinone or similar compound as acceptor"/>
    <property type="evidence" value="ECO:0007669"/>
    <property type="project" value="InterPro"/>
</dbReference>
<dbReference type="GO" id="GO:0010181">
    <property type="term" value="F:FMN binding"/>
    <property type="evidence" value="ECO:0007669"/>
    <property type="project" value="UniProtKB-UniRule"/>
</dbReference>
<comment type="catalytic activity">
    <reaction evidence="6">
        <text>2 a quinone + NADH + H(+) = 2 a 1,4-benzosemiquinone + NAD(+)</text>
        <dbReference type="Rhea" id="RHEA:65952"/>
        <dbReference type="ChEBI" id="CHEBI:15378"/>
        <dbReference type="ChEBI" id="CHEBI:57540"/>
        <dbReference type="ChEBI" id="CHEBI:57945"/>
        <dbReference type="ChEBI" id="CHEBI:132124"/>
        <dbReference type="ChEBI" id="CHEBI:134225"/>
    </reaction>
</comment>
<protein>
    <recommendedName>
        <fullName evidence="6">FMN dependent NADH:quinone oxidoreductase</fullName>
        <ecNumber evidence="6">1.6.5.-</ecNumber>
    </recommendedName>
    <alternativeName>
        <fullName evidence="6">Azo-dye reductase</fullName>
    </alternativeName>
    <alternativeName>
        <fullName evidence="6">FMN-dependent NADH-azo compound oxidoreductase</fullName>
    </alternativeName>
    <alternativeName>
        <fullName evidence="6">FMN-dependent NADH-azoreductase</fullName>
        <ecNumber evidence="6">1.7.1.17</ecNumber>
    </alternativeName>
</protein>
<evidence type="ECO:0000256" key="1">
    <source>
        <dbReference type="ARBA" id="ARBA00022630"/>
    </source>
</evidence>
<comment type="subunit">
    <text evidence="6">Homodimer.</text>
</comment>
<keyword evidence="4 6" id="KW-0520">NAD</keyword>
<accession>A0A1H9XQW3</accession>
<evidence type="ECO:0000256" key="2">
    <source>
        <dbReference type="ARBA" id="ARBA00022643"/>
    </source>
</evidence>
<dbReference type="OrthoDB" id="9805013at2"/>
<comment type="cofactor">
    <cofactor evidence="6">
        <name>FMN</name>
        <dbReference type="ChEBI" id="CHEBI:58210"/>
    </cofactor>
    <text evidence="6">Binds 1 FMN per subunit.</text>
</comment>
<proteinExistence type="inferred from homology"/>
<dbReference type="InterPro" id="IPR029039">
    <property type="entry name" value="Flavoprotein-like_sf"/>
</dbReference>
<dbReference type="HAMAP" id="MF_01216">
    <property type="entry name" value="Azoreductase_type1"/>
    <property type="match status" value="1"/>
</dbReference>
<dbReference type="GO" id="GO:0016652">
    <property type="term" value="F:oxidoreductase activity, acting on NAD(P)H as acceptor"/>
    <property type="evidence" value="ECO:0007669"/>
    <property type="project" value="UniProtKB-UniRule"/>
</dbReference>
<comment type="catalytic activity">
    <reaction evidence="5">
        <text>N,N-dimethyl-1,4-phenylenediamine + anthranilate + 2 NAD(+) = 2-(4-dimethylaminophenyl)diazenylbenzoate + 2 NADH + 2 H(+)</text>
        <dbReference type="Rhea" id="RHEA:55872"/>
        <dbReference type="ChEBI" id="CHEBI:15378"/>
        <dbReference type="ChEBI" id="CHEBI:15783"/>
        <dbReference type="ChEBI" id="CHEBI:16567"/>
        <dbReference type="ChEBI" id="CHEBI:57540"/>
        <dbReference type="ChEBI" id="CHEBI:57945"/>
        <dbReference type="ChEBI" id="CHEBI:71579"/>
        <dbReference type="EC" id="1.7.1.17"/>
    </reaction>
    <physiologicalReaction direction="right-to-left" evidence="5">
        <dbReference type="Rhea" id="RHEA:55874"/>
    </physiologicalReaction>
</comment>
<dbReference type="RefSeq" id="WP_090071409.1">
    <property type="nucleotide sequence ID" value="NZ_FOFT01000016.1"/>
</dbReference>
<dbReference type="InterPro" id="IPR050104">
    <property type="entry name" value="FMN-dep_NADH:Q_OxRdtase_AzoR1"/>
</dbReference>
<name>A0A1H9XQW3_9PSEU</name>
<dbReference type="EC" id="1.7.1.17" evidence="6"/>
<comment type="function">
    <text evidence="6">Quinone reductase that provides resistance to thiol-specific stress caused by electrophilic quinones.</text>
</comment>
<evidence type="ECO:0000256" key="6">
    <source>
        <dbReference type="HAMAP-Rule" id="MF_01216"/>
    </source>
</evidence>
<dbReference type="InterPro" id="IPR023048">
    <property type="entry name" value="NADH:quinone_OxRdtase_FMN_depd"/>
</dbReference>
<dbReference type="PANTHER" id="PTHR43741">
    <property type="entry name" value="FMN-DEPENDENT NADH-AZOREDUCTASE 1"/>
    <property type="match status" value="1"/>
</dbReference>
<dbReference type="AlphaFoldDB" id="A0A1H9XQW3"/>
<feature type="binding site" evidence="6">
    <location>
        <position position="10"/>
    </location>
    <ligand>
        <name>FMN</name>
        <dbReference type="ChEBI" id="CHEBI:58210"/>
    </ligand>
</feature>
<keyword evidence="2 6" id="KW-0288">FMN</keyword>
<feature type="binding site" evidence="6">
    <location>
        <begin position="78"/>
        <end position="81"/>
    </location>
    <ligand>
        <name>FMN</name>
        <dbReference type="ChEBI" id="CHEBI:58210"/>
    </ligand>
</feature>
<sequence length="193" mass="20891">MTNLLHIDTSIRYEGSVTREVSSAFAESWRAANPGSGYTYRDLHASPIPHKDGTDQGIAAGLIAEVDAADVLLIGAPMYNFSIPSTLKAWIDQVATSANFAREDGTFAWGGKRVVVVTARGGSYKPGTPRAGFDFQEPYLRAVLSMVGLDQNLEFVHAELTLADVVPQMHQFRELAVESLADAHRVVKELASA</sequence>
<dbReference type="GO" id="GO:0009055">
    <property type="term" value="F:electron transfer activity"/>
    <property type="evidence" value="ECO:0007669"/>
    <property type="project" value="UniProtKB-UniRule"/>
</dbReference>
<comment type="function">
    <text evidence="6">Also exhibits azoreductase activity. Catalyzes the reductive cleavage of the azo bond in aromatic azo compounds to the corresponding amines.</text>
</comment>
<reference evidence="9" key="1">
    <citation type="submission" date="2016-10" db="EMBL/GenBank/DDBJ databases">
        <authorList>
            <person name="Varghese N."/>
            <person name="Submissions S."/>
        </authorList>
    </citation>
    <scope>NUCLEOTIDE SEQUENCE [LARGE SCALE GENOMIC DNA]</scope>
    <source>
        <strain evidence="9">CGMCC 4.578</strain>
    </source>
</reference>
<dbReference type="Pfam" id="PF02525">
    <property type="entry name" value="Flavodoxin_2"/>
    <property type="match status" value="1"/>
</dbReference>
<dbReference type="Gene3D" id="3.40.50.360">
    <property type="match status" value="1"/>
</dbReference>
<dbReference type="EC" id="1.6.5.-" evidence="6"/>
<dbReference type="SUPFAM" id="SSF52218">
    <property type="entry name" value="Flavoproteins"/>
    <property type="match status" value="1"/>
</dbReference>
<dbReference type="Proteomes" id="UP000199028">
    <property type="component" value="Unassembled WGS sequence"/>
</dbReference>
<keyword evidence="9" id="KW-1185">Reference proteome</keyword>
<evidence type="ECO:0000313" key="8">
    <source>
        <dbReference type="EMBL" id="SES48546.1"/>
    </source>
</evidence>
<evidence type="ECO:0000259" key="7">
    <source>
        <dbReference type="Pfam" id="PF02525"/>
    </source>
</evidence>
<evidence type="ECO:0000256" key="5">
    <source>
        <dbReference type="ARBA" id="ARBA00048542"/>
    </source>
</evidence>
<evidence type="ECO:0000256" key="3">
    <source>
        <dbReference type="ARBA" id="ARBA00023002"/>
    </source>
</evidence>
<gene>
    <name evidence="6" type="primary">azoR</name>
    <name evidence="8" type="ORF">SAMN05216195_116208</name>
</gene>
<dbReference type="InterPro" id="IPR003680">
    <property type="entry name" value="Flavodoxin_fold"/>
</dbReference>
<keyword evidence="3 6" id="KW-0560">Oxidoreductase</keyword>